<feature type="domain" description="RRM" evidence="7">
    <location>
        <begin position="102"/>
        <end position="214"/>
    </location>
</feature>
<comment type="caution">
    <text evidence="8">The sequence shown here is derived from an EMBL/GenBank/DDBJ whole genome shotgun (WGS) entry which is preliminary data.</text>
</comment>
<evidence type="ECO:0000256" key="5">
    <source>
        <dbReference type="PROSITE-ProRule" id="PRU00176"/>
    </source>
</evidence>
<feature type="compositionally biased region" description="Basic and acidic residues" evidence="6">
    <location>
        <begin position="399"/>
        <end position="421"/>
    </location>
</feature>
<dbReference type="GO" id="GO:0071004">
    <property type="term" value="C:U2-type prespliceosome"/>
    <property type="evidence" value="ECO:0007669"/>
    <property type="project" value="TreeGrafter"/>
</dbReference>
<dbReference type="InterPro" id="IPR022023">
    <property type="entry name" value="U1snRNP70_N"/>
</dbReference>
<keyword evidence="2 5" id="KW-0694">RNA-binding</keyword>
<keyword evidence="4" id="KW-0687">Ribonucleoprotein</keyword>
<dbReference type="Proteomes" id="UP000800235">
    <property type="component" value="Unassembled WGS sequence"/>
</dbReference>
<evidence type="ECO:0000313" key="8">
    <source>
        <dbReference type="EMBL" id="KAF2432428.1"/>
    </source>
</evidence>
<gene>
    <name evidence="8" type="ORF">EJ08DRAFT_695538</name>
</gene>
<dbReference type="GO" id="GO:0003729">
    <property type="term" value="F:mRNA binding"/>
    <property type="evidence" value="ECO:0007669"/>
    <property type="project" value="TreeGrafter"/>
</dbReference>
<dbReference type="SMART" id="SM00360">
    <property type="entry name" value="RRM"/>
    <property type="match status" value="1"/>
</dbReference>
<dbReference type="EMBL" id="MU007026">
    <property type="protein sequence ID" value="KAF2432428.1"/>
    <property type="molecule type" value="Genomic_DNA"/>
</dbReference>
<dbReference type="SUPFAM" id="SSF54928">
    <property type="entry name" value="RNA-binding domain, RBD"/>
    <property type="match status" value="1"/>
</dbReference>
<keyword evidence="9" id="KW-1185">Reference proteome</keyword>
<name>A0A9P4U0Y3_9PEZI</name>
<feature type="compositionally biased region" description="Gly residues" evidence="6">
    <location>
        <begin position="326"/>
        <end position="347"/>
    </location>
</feature>
<dbReference type="GO" id="GO:0071011">
    <property type="term" value="C:precatalytic spliceosome"/>
    <property type="evidence" value="ECO:0007669"/>
    <property type="project" value="TreeGrafter"/>
</dbReference>
<dbReference type="InterPro" id="IPR035979">
    <property type="entry name" value="RBD_domain_sf"/>
</dbReference>
<comment type="subcellular location">
    <subcellularLocation>
        <location evidence="1">Nucleus</location>
    </subcellularLocation>
</comment>
<organism evidence="8 9">
    <name type="scientific">Tothia fuscella</name>
    <dbReference type="NCBI Taxonomy" id="1048955"/>
    <lineage>
        <taxon>Eukaryota</taxon>
        <taxon>Fungi</taxon>
        <taxon>Dikarya</taxon>
        <taxon>Ascomycota</taxon>
        <taxon>Pezizomycotina</taxon>
        <taxon>Dothideomycetes</taxon>
        <taxon>Pleosporomycetidae</taxon>
        <taxon>Venturiales</taxon>
        <taxon>Cylindrosympodiaceae</taxon>
        <taxon>Tothia</taxon>
    </lineage>
</organism>
<accession>A0A9P4U0Y3</accession>
<proteinExistence type="predicted"/>
<evidence type="ECO:0000256" key="1">
    <source>
        <dbReference type="ARBA" id="ARBA00004123"/>
    </source>
</evidence>
<evidence type="ECO:0000256" key="4">
    <source>
        <dbReference type="ARBA" id="ARBA00023274"/>
    </source>
</evidence>
<protein>
    <recommendedName>
        <fullName evidence="7">RRM domain-containing protein</fullName>
    </recommendedName>
</protein>
<dbReference type="PANTHER" id="PTHR13952:SF5">
    <property type="entry name" value="U1 SMALL NUCLEAR RIBONUCLEOPROTEIN 70 KDA"/>
    <property type="match status" value="1"/>
</dbReference>
<dbReference type="InterPro" id="IPR051183">
    <property type="entry name" value="U1_U11-U12_snRNP_70-35kDa"/>
</dbReference>
<evidence type="ECO:0000256" key="6">
    <source>
        <dbReference type="SAM" id="MobiDB-lite"/>
    </source>
</evidence>
<feature type="compositionally biased region" description="Low complexity" evidence="6">
    <location>
        <begin position="314"/>
        <end position="325"/>
    </location>
</feature>
<evidence type="ECO:0000259" key="7">
    <source>
        <dbReference type="PROSITE" id="PS50102"/>
    </source>
</evidence>
<dbReference type="AlphaFoldDB" id="A0A9P4U0Y3"/>
<sequence length="421" mass="44649">MTDQLPPNLKALFTPRPPVKYLPPSDHASEDRRTAHISGVAAFLPQLNEYKETDVYEPGESHHQRQMRLREEKRERHKALVANAPTNYNPTADPNVKGDAYKTLFVSRLDYSVDEKDLRAAFQSYGPIDSIRIVKNSDNGKARGYAFIVFEREKDMKGNSLHSQYFDNSTHQKAPNLIAHGQGLENSDARMPAYKETDGMNIKGRRAVVDVERGRTVTGWIPRRFGGGLGGRGYTKAHLPQQPGRGGPPAGPGGFRGGFQGGRGGFQGGRGGGFRGGFDGGRGGGGFRGDRGGFGGGGRGGFGGDRNGIGFQGNGFAPPNGAPAGPRGGGGAFRGGGGFQGGSGGGYSRDRPPFEDRRGGGGGMGGSGSGSNREPVGQRGSYRDRDREGGGGYGGSGGGRDDRKRGYDDEGSGGRDYKRRY</sequence>
<dbReference type="InterPro" id="IPR000504">
    <property type="entry name" value="RRM_dom"/>
</dbReference>
<feature type="compositionally biased region" description="Gly residues" evidence="6">
    <location>
        <begin position="244"/>
        <end position="313"/>
    </location>
</feature>
<keyword evidence="3" id="KW-0539">Nucleus</keyword>
<reference evidence="8" key="1">
    <citation type="journal article" date="2020" name="Stud. Mycol.">
        <title>101 Dothideomycetes genomes: a test case for predicting lifestyles and emergence of pathogens.</title>
        <authorList>
            <person name="Haridas S."/>
            <person name="Albert R."/>
            <person name="Binder M."/>
            <person name="Bloem J."/>
            <person name="Labutti K."/>
            <person name="Salamov A."/>
            <person name="Andreopoulos B."/>
            <person name="Baker S."/>
            <person name="Barry K."/>
            <person name="Bills G."/>
            <person name="Bluhm B."/>
            <person name="Cannon C."/>
            <person name="Castanera R."/>
            <person name="Culley D."/>
            <person name="Daum C."/>
            <person name="Ezra D."/>
            <person name="Gonzalez J."/>
            <person name="Henrissat B."/>
            <person name="Kuo A."/>
            <person name="Liang C."/>
            <person name="Lipzen A."/>
            <person name="Lutzoni F."/>
            <person name="Magnuson J."/>
            <person name="Mondo S."/>
            <person name="Nolan M."/>
            <person name="Ohm R."/>
            <person name="Pangilinan J."/>
            <person name="Park H.-J."/>
            <person name="Ramirez L."/>
            <person name="Alfaro M."/>
            <person name="Sun H."/>
            <person name="Tritt A."/>
            <person name="Yoshinaga Y."/>
            <person name="Zwiers L.-H."/>
            <person name="Turgeon B."/>
            <person name="Goodwin S."/>
            <person name="Spatafora J."/>
            <person name="Crous P."/>
            <person name="Grigoriev I."/>
        </authorList>
    </citation>
    <scope>NUCLEOTIDE SEQUENCE</scope>
    <source>
        <strain evidence="8">CBS 130266</strain>
    </source>
</reference>
<dbReference type="OrthoDB" id="4207594at2759"/>
<dbReference type="Pfam" id="PF12220">
    <property type="entry name" value="U1snRNP70_N"/>
    <property type="match status" value="1"/>
</dbReference>
<dbReference type="Gene3D" id="3.30.70.330">
    <property type="match status" value="1"/>
</dbReference>
<dbReference type="GO" id="GO:0000398">
    <property type="term" value="P:mRNA splicing, via spliceosome"/>
    <property type="evidence" value="ECO:0007669"/>
    <property type="project" value="TreeGrafter"/>
</dbReference>
<dbReference type="PROSITE" id="PS50102">
    <property type="entry name" value="RRM"/>
    <property type="match status" value="1"/>
</dbReference>
<dbReference type="Pfam" id="PF00076">
    <property type="entry name" value="RRM_1"/>
    <property type="match status" value="1"/>
</dbReference>
<dbReference type="PANTHER" id="PTHR13952">
    <property type="entry name" value="U1 SMALL NUCLEAR RIBONUCLEOPROTEIN 70 KD"/>
    <property type="match status" value="1"/>
</dbReference>
<evidence type="ECO:0000256" key="3">
    <source>
        <dbReference type="ARBA" id="ARBA00023242"/>
    </source>
</evidence>
<dbReference type="GO" id="GO:0005685">
    <property type="term" value="C:U1 snRNP"/>
    <property type="evidence" value="ECO:0007669"/>
    <property type="project" value="TreeGrafter"/>
</dbReference>
<evidence type="ECO:0000313" key="9">
    <source>
        <dbReference type="Proteomes" id="UP000800235"/>
    </source>
</evidence>
<evidence type="ECO:0000256" key="2">
    <source>
        <dbReference type="ARBA" id="ARBA00022884"/>
    </source>
</evidence>
<dbReference type="GO" id="GO:0030619">
    <property type="term" value="F:U1 snRNA binding"/>
    <property type="evidence" value="ECO:0007669"/>
    <property type="project" value="TreeGrafter"/>
</dbReference>
<feature type="region of interest" description="Disordered" evidence="6">
    <location>
        <begin position="229"/>
        <end position="421"/>
    </location>
</feature>
<feature type="region of interest" description="Disordered" evidence="6">
    <location>
        <begin position="1"/>
        <end position="33"/>
    </location>
</feature>
<feature type="compositionally biased region" description="Gly residues" evidence="6">
    <location>
        <begin position="360"/>
        <end position="369"/>
    </location>
</feature>
<dbReference type="InterPro" id="IPR012677">
    <property type="entry name" value="Nucleotide-bd_a/b_plait_sf"/>
</dbReference>
<feature type="compositionally biased region" description="Basic and acidic residues" evidence="6">
    <location>
        <begin position="348"/>
        <end position="359"/>
    </location>
</feature>